<dbReference type="InterPro" id="IPR046801">
    <property type="entry name" value="OpcA_G6PD_N"/>
</dbReference>
<accession>A0ABT9DBX0</accession>
<evidence type="ECO:0000259" key="1">
    <source>
        <dbReference type="Pfam" id="PF10128"/>
    </source>
</evidence>
<feature type="domain" description="Glucose-6-phosphate dehydrogenase assembly protein OpcA C-terminal" evidence="2">
    <location>
        <begin position="165"/>
        <end position="295"/>
    </location>
</feature>
<evidence type="ECO:0000313" key="3">
    <source>
        <dbReference type="EMBL" id="MDO8107678.1"/>
    </source>
</evidence>
<sequence length="305" mass="32429">MIIELPDTTTGAVARALVQVRDEGGAVALGRVLTLVVDAADGDPEPAIEAANVASREHPCRIVVVCRCGSTGDQLDAQIRVGGDAGASEVIVLRAGPELLGHADTLITPLMLPDAPIVAWWPYEVPEEPSSDPIGVMAGRRISDSLACANPLDSLRGLRAAYAEGDTDLAWTRLTVWRGLLAAALDQPPYERVSRAVVAGNDVHPSVPLLAAWLAQALRCPVDLELSADAQGVTSVRLDRESGPIVLDRPDARVATLHQPGQPDRHIAMPLRTLTECLAEELRRMDPDEVYGEVLRDGLARVGVA</sequence>
<dbReference type="Pfam" id="PF10128">
    <property type="entry name" value="OpcA_G6PD_assem"/>
    <property type="match status" value="1"/>
</dbReference>
<dbReference type="PANTHER" id="PTHR38658:SF1">
    <property type="entry name" value="OXPP CYCLE PROTEIN OPCA-RELATED"/>
    <property type="match status" value="1"/>
</dbReference>
<name>A0ABT9DBX0_9CELL</name>
<organism evidence="3 4">
    <name type="scientific">Actinotalea lenta</name>
    <dbReference type="NCBI Taxonomy" id="3064654"/>
    <lineage>
        <taxon>Bacteria</taxon>
        <taxon>Bacillati</taxon>
        <taxon>Actinomycetota</taxon>
        <taxon>Actinomycetes</taxon>
        <taxon>Micrococcales</taxon>
        <taxon>Cellulomonadaceae</taxon>
        <taxon>Actinotalea</taxon>
    </lineage>
</organism>
<protein>
    <submittedName>
        <fullName evidence="3">Glucose-6-phosphate dehydrogenase assembly protein OpcA</fullName>
    </submittedName>
</protein>
<evidence type="ECO:0000259" key="2">
    <source>
        <dbReference type="Pfam" id="PF20171"/>
    </source>
</evidence>
<keyword evidence="4" id="KW-1185">Reference proteome</keyword>
<evidence type="ECO:0000313" key="4">
    <source>
        <dbReference type="Proteomes" id="UP001232536"/>
    </source>
</evidence>
<dbReference type="InterPro" id="IPR046802">
    <property type="entry name" value="OpcA_G6PD_C"/>
</dbReference>
<dbReference type="Proteomes" id="UP001232536">
    <property type="component" value="Unassembled WGS sequence"/>
</dbReference>
<dbReference type="PANTHER" id="PTHR38658">
    <property type="entry name" value="OXPP CYCLE PROTEIN OPCA-RELATED"/>
    <property type="match status" value="1"/>
</dbReference>
<comment type="caution">
    <text evidence="3">The sequence shown here is derived from an EMBL/GenBank/DDBJ whole genome shotgun (WGS) entry which is preliminary data.</text>
</comment>
<gene>
    <name evidence="3" type="ORF">Q6348_10770</name>
</gene>
<dbReference type="Pfam" id="PF20171">
    <property type="entry name" value="OpcA_G6PD_C"/>
    <property type="match status" value="1"/>
</dbReference>
<reference evidence="3 4" key="1">
    <citation type="submission" date="2023-07" db="EMBL/GenBank/DDBJ databases">
        <title>Description of novel actinomycetes strains, isolated from tidal flat sediment.</title>
        <authorList>
            <person name="Lu C."/>
        </authorList>
    </citation>
    <scope>NUCLEOTIDE SEQUENCE [LARGE SCALE GENOMIC DNA]</scope>
    <source>
        <strain evidence="3 4">SYSU T00b441</strain>
    </source>
</reference>
<proteinExistence type="predicted"/>
<dbReference type="EMBL" id="JAUQYP010000001">
    <property type="protein sequence ID" value="MDO8107678.1"/>
    <property type="molecule type" value="Genomic_DNA"/>
</dbReference>
<feature type="domain" description="Glucose-6-phosphate dehydrogenase assembly protein OpcA N-terminal" evidence="1">
    <location>
        <begin position="51"/>
        <end position="159"/>
    </location>
</feature>
<dbReference type="InterPro" id="IPR004555">
    <property type="entry name" value="G6PDH_assembly_OpcA"/>
</dbReference>
<dbReference type="RefSeq" id="WP_304601293.1">
    <property type="nucleotide sequence ID" value="NZ_JAUQYO010000001.1"/>
</dbReference>